<feature type="transmembrane region" description="Helical" evidence="9">
    <location>
        <begin position="39"/>
        <end position="59"/>
    </location>
</feature>
<evidence type="ECO:0000256" key="6">
    <source>
        <dbReference type="ARBA" id="ARBA00022989"/>
    </source>
</evidence>
<feature type="transmembrane region" description="Helical" evidence="9">
    <location>
        <begin position="199"/>
        <end position="218"/>
    </location>
</feature>
<keyword evidence="11" id="KW-1185">Reference proteome</keyword>
<protein>
    <submittedName>
        <fullName evidence="10">TrkH family potassium uptake protein</fullName>
    </submittedName>
</protein>
<evidence type="ECO:0000256" key="7">
    <source>
        <dbReference type="ARBA" id="ARBA00023065"/>
    </source>
</evidence>
<keyword evidence="7" id="KW-0406">Ion transport</keyword>
<keyword evidence="4" id="KW-1003">Cell membrane</keyword>
<keyword evidence="5 9" id="KW-0812">Transmembrane</keyword>
<reference evidence="10 11" key="1">
    <citation type="journal article" date="2019" name="Int. J. Syst. Evol. Microbiol.">
        <title>The Global Catalogue of Microorganisms (GCM) 10K type strain sequencing project: providing services to taxonomists for standard genome sequencing and annotation.</title>
        <authorList>
            <consortium name="The Broad Institute Genomics Platform"/>
            <consortium name="The Broad Institute Genome Sequencing Center for Infectious Disease"/>
            <person name="Wu L."/>
            <person name="Ma J."/>
        </authorList>
    </citation>
    <scope>NUCLEOTIDE SEQUENCE [LARGE SCALE GENOMIC DNA]</scope>
    <source>
        <strain evidence="10 11">DT55</strain>
    </source>
</reference>
<feature type="transmembrane region" description="Helical" evidence="9">
    <location>
        <begin position="265"/>
        <end position="289"/>
    </location>
</feature>
<sequence length="541" mass="57555">MNLRVEYRASLSLVGTVVRYLSVPLSAPLLVALYYGESVAPFVVTIALALGVGTALERLDPEPDMGAREGFLMVALTWLAVGFVGAVPYLVEAHGVPGLVAAPHPQSTLANPVNALFEAMSGFTTTGATVLGDISFQTHGRGIMLWRQLTQWLGGMGIVVLAVAILPELSVGGAQLMDAEAPGPGIEKLTPRIAETARVLWGVYAGITALEIVLLYGMHVVGPVVGLPELAPNMTLYNAVAHGLTTMPTGGFSPEARSIEAFSAAVQWVIVPFMIAAGVNFALFWGVLTGSPERMVRDVEFRAYFGVLGVLTAVLTGLLFGGAFVTAVPEGGSTFDAAYLAMVSGDITGSLEPALRHAVFQSVALVTTTGYASIDFNTWAPAAQYVLLFAMFLGGSAGSTGGGIKIIRWVVIVKSLRRELFTTAHPDAVRPVRLNGRALDERGVRGIFAFTLLYIVLFFLSALLLFLDSLRGETVFTVLEVMSAAATTLGNVGPAFGIAGPMGSYLPFSNASRLYMIFLMWIGRLEIIPVLVCFTPEYWRR</sequence>
<comment type="subcellular location">
    <subcellularLocation>
        <location evidence="1">Cell membrane</location>
        <topology evidence="1">Multi-pass membrane protein</topology>
    </subcellularLocation>
</comment>
<proteinExistence type="inferred from homology"/>
<dbReference type="RefSeq" id="WP_276236899.1">
    <property type="nucleotide sequence ID" value="NZ_CP119989.1"/>
</dbReference>
<dbReference type="GeneID" id="79270505"/>
<name>A0ABD5WYZ7_9EURY</name>
<dbReference type="InterPro" id="IPR003445">
    <property type="entry name" value="Cat_transpt"/>
</dbReference>
<gene>
    <name evidence="10" type="ORF">ACFQKD_14750</name>
</gene>
<evidence type="ECO:0000256" key="3">
    <source>
        <dbReference type="ARBA" id="ARBA00022448"/>
    </source>
</evidence>
<feature type="transmembrane region" description="Helical" evidence="9">
    <location>
        <begin position="514"/>
        <end position="534"/>
    </location>
</feature>
<evidence type="ECO:0000256" key="9">
    <source>
        <dbReference type="SAM" id="Phobius"/>
    </source>
</evidence>
<evidence type="ECO:0000313" key="10">
    <source>
        <dbReference type="EMBL" id="MFC7098566.1"/>
    </source>
</evidence>
<keyword evidence="3" id="KW-0813">Transport</keyword>
<dbReference type="Pfam" id="PF02386">
    <property type="entry name" value="TrkH"/>
    <property type="match status" value="1"/>
</dbReference>
<evidence type="ECO:0000256" key="4">
    <source>
        <dbReference type="ARBA" id="ARBA00022475"/>
    </source>
</evidence>
<dbReference type="Proteomes" id="UP001596388">
    <property type="component" value="Unassembled WGS sequence"/>
</dbReference>
<feature type="transmembrane region" description="Helical" evidence="9">
    <location>
        <begin position="447"/>
        <end position="467"/>
    </location>
</feature>
<comment type="similarity">
    <text evidence="2">Belongs to the TrkH potassium transport family.</text>
</comment>
<feature type="transmembrane region" description="Helical" evidence="9">
    <location>
        <begin position="149"/>
        <end position="167"/>
    </location>
</feature>
<keyword evidence="8 9" id="KW-0472">Membrane</keyword>
<evidence type="ECO:0000256" key="5">
    <source>
        <dbReference type="ARBA" id="ARBA00022692"/>
    </source>
</evidence>
<dbReference type="PANTHER" id="PTHR32024">
    <property type="entry name" value="TRK SYSTEM POTASSIUM UPTAKE PROTEIN TRKG-RELATED"/>
    <property type="match status" value="1"/>
</dbReference>
<evidence type="ECO:0000256" key="8">
    <source>
        <dbReference type="ARBA" id="ARBA00023136"/>
    </source>
</evidence>
<dbReference type="GO" id="GO:0030001">
    <property type="term" value="P:metal ion transport"/>
    <property type="evidence" value="ECO:0007669"/>
    <property type="project" value="UniProtKB-ARBA"/>
</dbReference>
<keyword evidence="6 9" id="KW-1133">Transmembrane helix</keyword>
<dbReference type="GO" id="GO:0005886">
    <property type="term" value="C:plasma membrane"/>
    <property type="evidence" value="ECO:0007669"/>
    <property type="project" value="UniProtKB-SubCell"/>
</dbReference>
<dbReference type="EMBL" id="JBHTAG010000003">
    <property type="protein sequence ID" value="MFC7098566.1"/>
    <property type="molecule type" value="Genomic_DNA"/>
</dbReference>
<organism evidence="10 11">
    <name type="scientific">Halobaculum marinum</name>
    <dbReference type="NCBI Taxonomy" id="3031996"/>
    <lineage>
        <taxon>Archaea</taxon>
        <taxon>Methanobacteriati</taxon>
        <taxon>Methanobacteriota</taxon>
        <taxon>Stenosarchaea group</taxon>
        <taxon>Halobacteria</taxon>
        <taxon>Halobacteriales</taxon>
        <taxon>Haloferacaceae</taxon>
        <taxon>Halobaculum</taxon>
    </lineage>
</organism>
<dbReference type="PANTHER" id="PTHR32024:SF2">
    <property type="entry name" value="TRK SYSTEM POTASSIUM UPTAKE PROTEIN TRKG-RELATED"/>
    <property type="match status" value="1"/>
</dbReference>
<evidence type="ECO:0000256" key="1">
    <source>
        <dbReference type="ARBA" id="ARBA00004651"/>
    </source>
</evidence>
<feature type="transmembrane region" description="Helical" evidence="9">
    <location>
        <begin position="301"/>
        <end position="325"/>
    </location>
</feature>
<evidence type="ECO:0000313" key="11">
    <source>
        <dbReference type="Proteomes" id="UP001596388"/>
    </source>
</evidence>
<feature type="transmembrane region" description="Helical" evidence="9">
    <location>
        <begin position="12"/>
        <end position="33"/>
    </location>
</feature>
<accession>A0ABD5WYZ7</accession>
<feature type="transmembrane region" description="Helical" evidence="9">
    <location>
        <begin position="385"/>
        <end position="411"/>
    </location>
</feature>
<evidence type="ECO:0000256" key="2">
    <source>
        <dbReference type="ARBA" id="ARBA00009137"/>
    </source>
</evidence>
<comment type="caution">
    <text evidence="10">The sequence shown here is derived from an EMBL/GenBank/DDBJ whole genome shotgun (WGS) entry which is preliminary data.</text>
</comment>
<dbReference type="AlphaFoldDB" id="A0ABD5WYZ7"/>
<feature type="transmembrane region" description="Helical" evidence="9">
    <location>
        <begin position="71"/>
        <end position="91"/>
    </location>
</feature>